<evidence type="ECO:0000313" key="2">
    <source>
        <dbReference type="EnsemblMetazoa" id="PPA38252.1"/>
    </source>
</evidence>
<dbReference type="SUPFAM" id="SSF63748">
    <property type="entry name" value="Tudor/PWWP/MBT"/>
    <property type="match status" value="4"/>
</dbReference>
<organism evidence="2 3">
    <name type="scientific">Pristionchus pacificus</name>
    <name type="common">Parasitic nematode worm</name>
    <dbReference type="NCBI Taxonomy" id="54126"/>
    <lineage>
        <taxon>Eukaryota</taxon>
        <taxon>Metazoa</taxon>
        <taxon>Ecdysozoa</taxon>
        <taxon>Nematoda</taxon>
        <taxon>Chromadorea</taxon>
        <taxon>Rhabditida</taxon>
        <taxon>Rhabditina</taxon>
        <taxon>Diplogasteromorpha</taxon>
        <taxon>Diplogasteroidea</taxon>
        <taxon>Neodiplogasteridae</taxon>
        <taxon>Pristionchus</taxon>
    </lineage>
</organism>
<dbReference type="PANTHER" id="PTHR12247">
    <property type="entry name" value="POLYCOMB GROUP PROTEIN"/>
    <property type="match status" value="1"/>
</dbReference>
<dbReference type="GO" id="GO:0005634">
    <property type="term" value="C:nucleus"/>
    <property type="evidence" value="ECO:0000318"/>
    <property type="project" value="GO_Central"/>
</dbReference>
<evidence type="ECO:0000256" key="1">
    <source>
        <dbReference type="SAM" id="MobiDB-lite"/>
    </source>
</evidence>
<dbReference type="EnsemblMetazoa" id="PPA38252.1">
    <property type="protein sequence ID" value="PPA38252.1"/>
    <property type="gene ID" value="WBGene00276621"/>
</dbReference>
<dbReference type="GO" id="GO:0003682">
    <property type="term" value="F:chromatin binding"/>
    <property type="evidence" value="ECO:0000318"/>
    <property type="project" value="GO_Central"/>
</dbReference>
<feature type="region of interest" description="Disordered" evidence="1">
    <location>
        <begin position="525"/>
        <end position="585"/>
    </location>
</feature>
<accession>A0A8R1YTS0</accession>
<dbReference type="GO" id="GO:0042393">
    <property type="term" value="F:histone binding"/>
    <property type="evidence" value="ECO:0000318"/>
    <property type="project" value="GO_Central"/>
</dbReference>
<evidence type="ECO:0000313" key="3">
    <source>
        <dbReference type="Proteomes" id="UP000005239"/>
    </source>
</evidence>
<proteinExistence type="predicted"/>
<dbReference type="InterPro" id="IPR050548">
    <property type="entry name" value="PcG_chromatin_remod_factors"/>
</dbReference>
<dbReference type="PANTHER" id="PTHR12247:SF131">
    <property type="entry name" value="LD05287P"/>
    <property type="match status" value="1"/>
</dbReference>
<dbReference type="GO" id="GO:0045892">
    <property type="term" value="P:negative regulation of DNA-templated transcription"/>
    <property type="evidence" value="ECO:0000318"/>
    <property type="project" value="GO_Central"/>
</dbReference>
<dbReference type="Proteomes" id="UP000005239">
    <property type="component" value="Unassembled WGS sequence"/>
</dbReference>
<reference evidence="3" key="1">
    <citation type="journal article" date="2008" name="Nat. Genet.">
        <title>The Pristionchus pacificus genome provides a unique perspective on nematode lifestyle and parasitism.</title>
        <authorList>
            <person name="Dieterich C."/>
            <person name="Clifton S.W."/>
            <person name="Schuster L.N."/>
            <person name="Chinwalla A."/>
            <person name="Delehaunty K."/>
            <person name="Dinkelacker I."/>
            <person name="Fulton L."/>
            <person name="Fulton R."/>
            <person name="Godfrey J."/>
            <person name="Minx P."/>
            <person name="Mitreva M."/>
            <person name="Roeseler W."/>
            <person name="Tian H."/>
            <person name="Witte H."/>
            <person name="Yang S.P."/>
            <person name="Wilson R.K."/>
            <person name="Sommer R.J."/>
        </authorList>
    </citation>
    <scope>NUCLEOTIDE SEQUENCE [LARGE SCALE GENOMIC DNA]</scope>
    <source>
        <strain evidence="3">PS312</strain>
    </source>
</reference>
<keyword evidence="3" id="KW-1185">Reference proteome</keyword>
<feature type="compositionally biased region" description="Acidic residues" evidence="1">
    <location>
        <begin position="525"/>
        <end position="535"/>
    </location>
</feature>
<dbReference type="InterPro" id="IPR004092">
    <property type="entry name" value="Mbt"/>
</dbReference>
<dbReference type="Pfam" id="PF02820">
    <property type="entry name" value="MBT"/>
    <property type="match status" value="4"/>
</dbReference>
<protein>
    <submittedName>
        <fullName evidence="2">Uncharacterized protein</fullName>
    </submittedName>
</protein>
<dbReference type="SMART" id="SM00561">
    <property type="entry name" value="MBT"/>
    <property type="match status" value="2"/>
</dbReference>
<gene>
    <name evidence="2" type="primary">WBGene00276621</name>
</gene>
<reference evidence="2" key="2">
    <citation type="submission" date="2022-06" db="UniProtKB">
        <authorList>
            <consortium name="EnsemblMetazoa"/>
        </authorList>
    </citation>
    <scope>IDENTIFICATION</scope>
    <source>
        <strain evidence="2">PS312</strain>
    </source>
</reference>
<dbReference type="AlphaFoldDB" id="A0A454XMG7"/>
<dbReference type="OrthoDB" id="8188861at2759"/>
<accession>A0A454XMG7</accession>
<feature type="compositionally biased region" description="Acidic residues" evidence="1">
    <location>
        <begin position="548"/>
        <end position="566"/>
    </location>
</feature>
<name>A0A454XMG7_PRIPA</name>
<dbReference type="Gene3D" id="2.30.30.140">
    <property type="match status" value="4"/>
</dbReference>
<sequence>MEVSHHPYVPFDGSRVDVLGPPVWNWHGVLDMMACKAILVKRGKLNLAKFAGLGAFKDAPMRRHLLPVVRGMMMEVELRLDDRMRKEIGGWVKPVWVAECLHMIGYYILARWLGAEENDVFWIHGANAHLHPIGFANNNETAGYHLAPPEHVFSRHYGVEWMEDVMKSTIMRLTLSSRFDQRASEICWNKFKVFDRVEIPHDDETAVLMPAIVTKVVGRRVLLEYSVADIDKDKLLEKGNMWKDMNDDLIYPVGFAATLGLPMCANKKYIAHVGPIGKALREGIRHVPYGPNDVRQETIDQGKEGIKHLDSFGWKEGMVCEMMDILDKCQSALKAARVIKVLPRGFLQIGPEGEDITTDSLYLHQTSPLLFPCGFAEEHDIKLMGPTDGKEEEEEEGKEKDKFDWDDYLDDHPAYEMAPDHFFCQTIESDVPFKVDDRLEVIDQVEKLLCPGTVKAIKGRLILVAFDGWNKNDEKNENEREDYDHLYDFRSNNLFPCGWAEMMGHPLQKPMKNEERETELYAIEVSDEDEYESSSDVDIATGMGNMELQEDDESEEESESSSEDESPQSPDRVETSDDDDIIFLN</sequence>
<dbReference type="PROSITE" id="PS51079">
    <property type="entry name" value="MBT"/>
    <property type="match status" value="2"/>
</dbReference>
<feature type="compositionally biased region" description="Acidic residues" evidence="1">
    <location>
        <begin position="576"/>
        <end position="585"/>
    </location>
</feature>
<dbReference type="CDD" id="cd20097">
    <property type="entry name" value="MBT_dSfmbt-like_rpt1"/>
    <property type="match status" value="1"/>
</dbReference>
<dbReference type="OMA" id="CAENGMP"/>